<protein>
    <submittedName>
        <fullName evidence="2">Uncharacterized protein</fullName>
    </submittedName>
</protein>
<evidence type="ECO:0000256" key="1">
    <source>
        <dbReference type="SAM" id="Phobius"/>
    </source>
</evidence>
<dbReference type="RefSeq" id="WP_109604707.1">
    <property type="nucleotide sequence ID" value="NZ_QGGI01000008.1"/>
</dbReference>
<reference evidence="2 3" key="1">
    <citation type="submission" date="2018-05" db="EMBL/GenBank/DDBJ databases">
        <title>Genomic Encyclopedia of Type Strains, Phase IV (KMG-IV): sequencing the most valuable type-strain genomes for metagenomic binning, comparative biology and taxonomic classification.</title>
        <authorList>
            <person name="Goeker M."/>
        </authorList>
    </citation>
    <scope>NUCLEOTIDE SEQUENCE [LARGE SCALE GENOMIC DNA]</scope>
    <source>
        <strain evidence="2 3">DSM 24906</strain>
    </source>
</reference>
<accession>A0AA45C6P4</accession>
<evidence type="ECO:0000313" key="3">
    <source>
        <dbReference type="Proteomes" id="UP000245921"/>
    </source>
</evidence>
<proteinExistence type="predicted"/>
<keyword evidence="1" id="KW-0472">Membrane</keyword>
<feature type="transmembrane region" description="Helical" evidence="1">
    <location>
        <begin position="308"/>
        <end position="327"/>
    </location>
</feature>
<organism evidence="2 3">
    <name type="scientific">Oceanotoga teriensis</name>
    <dbReference type="NCBI Taxonomy" id="515440"/>
    <lineage>
        <taxon>Bacteria</taxon>
        <taxon>Thermotogati</taxon>
        <taxon>Thermotogota</taxon>
        <taxon>Thermotogae</taxon>
        <taxon>Petrotogales</taxon>
        <taxon>Petrotogaceae</taxon>
        <taxon>Oceanotoga</taxon>
    </lineage>
</organism>
<dbReference type="AlphaFoldDB" id="A0AA45C6P4"/>
<dbReference type="EMBL" id="QGGI01000008">
    <property type="protein sequence ID" value="PWJ93175.1"/>
    <property type="molecule type" value="Genomic_DNA"/>
</dbReference>
<comment type="caution">
    <text evidence="2">The sequence shown here is derived from an EMBL/GenBank/DDBJ whole genome shotgun (WGS) entry which is preliminary data.</text>
</comment>
<sequence length="393" mass="46847">MRYKNKIEIPTKLFYSFKTEESLKCNIEMVIDSEKIYNKKEIQEQKNLNTFVKNLQFTFSINPDGEISIFDKNKIEIKNEKIIKKIKRTTQFKKASQKLSISLKEKFKEKDEFFMSIYSQTPSLRTKNEFEKISTSFEIPDLYKKNEFEPKKPTIKDAELELKEIAKSKFPFNLFKNFLKQRKEFIQKNLQSVYEDNLKIWNQKKEKFDENEEYLYKNSLELNKKSKKNKQYIEDALKNTNIEIWIEYILENLKLPYNLKMSYEYSNNTVYGDILTPCEEELPQNRVNILKSGKASVKSKLKKDYKYLYLYSTLGTAIYIAGVIFNVSPHIENIILSGLDRKTNEFHYSIDFDRLTFMKLKIDKLTPIEAIYLFKNNANILSTYTMKPIKPLE</sequence>
<keyword evidence="1" id="KW-0812">Transmembrane</keyword>
<evidence type="ECO:0000313" key="2">
    <source>
        <dbReference type="EMBL" id="PWJ93175.1"/>
    </source>
</evidence>
<dbReference type="Proteomes" id="UP000245921">
    <property type="component" value="Unassembled WGS sequence"/>
</dbReference>
<keyword evidence="3" id="KW-1185">Reference proteome</keyword>
<keyword evidence="1" id="KW-1133">Transmembrane helix</keyword>
<name>A0AA45C6P4_9BACT</name>
<gene>
    <name evidence="2" type="ORF">C7380_1084</name>
</gene>